<evidence type="ECO:0000259" key="10">
    <source>
        <dbReference type="PROSITE" id="PS50110"/>
    </source>
</evidence>
<evidence type="ECO:0000256" key="8">
    <source>
        <dbReference type="SAM" id="Phobius"/>
    </source>
</evidence>
<evidence type="ECO:0000256" key="5">
    <source>
        <dbReference type="ARBA" id="ARBA00022777"/>
    </source>
</evidence>
<evidence type="ECO:0000313" key="12">
    <source>
        <dbReference type="Proteomes" id="UP000186206"/>
    </source>
</evidence>
<reference evidence="11 12" key="1">
    <citation type="submission" date="2016-09" db="EMBL/GenBank/DDBJ databases">
        <title>Genomic Taxonomy of the Vibrionaceae.</title>
        <authorList>
            <person name="Gonzalez-Castillo A."/>
            <person name="Gomez-Gil B."/>
            <person name="Enciso-Ibarra K."/>
        </authorList>
    </citation>
    <scope>NUCLEOTIDE SEQUENCE [LARGE SCALE GENOMIC DNA]</scope>
    <source>
        <strain evidence="11 12">CAIM 1731</strain>
    </source>
</reference>
<dbReference type="InterPro" id="IPR011006">
    <property type="entry name" value="CheY-like_superfamily"/>
</dbReference>
<dbReference type="InterPro" id="IPR003594">
    <property type="entry name" value="HATPase_dom"/>
</dbReference>
<dbReference type="InterPro" id="IPR036890">
    <property type="entry name" value="HATPase_C_sf"/>
</dbReference>
<dbReference type="SMART" id="SM00448">
    <property type="entry name" value="REC"/>
    <property type="match status" value="1"/>
</dbReference>
<dbReference type="InterPro" id="IPR005467">
    <property type="entry name" value="His_kinase_dom"/>
</dbReference>
<dbReference type="Gene3D" id="3.40.190.10">
    <property type="entry name" value="Periplasmic binding protein-like II"/>
    <property type="match status" value="4"/>
</dbReference>
<dbReference type="InterPro" id="IPR004358">
    <property type="entry name" value="Sig_transdc_His_kin-like_C"/>
</dbReference>
<protein>
    <recommendedName>
        <fullName evidence="2">histidine kinase</fullName>
        <ecNumber evidence="2">2.7.13.3</ecNumber>
    </recommendedName>
</protein>
<dbReference type="SMART" id="SM00387">
    <property type="entry name" value="HATPase_c"/>
    <property type="match status" value="1"/>
</dbReference>
<dbReference type="CDD" id="cd17546">
    <property type="entry name" value="REC_hyHK_CKI1_RcsC-like"/>
    <property type="match status" value="1"/>
</dbReference>
<dbReference type="Pfam" id="PF00512">
    <property type="entry name" value="HisKA"/>
    <property type="match status" value="1"/>
</dbReference>
<dbReference type="InterPro" id="IPR036641">
    <property type="entry name" value="HPT_dom_sf"/>
</dbReference>
<dbReference type="Gene3D" id="1.10.287.130">
    <property type="match status" value="1"/>
</dbReference>
<dbReference type="PRINTS" id="PR00344">
    <property type="entry name" value="BCTRLSENSOR"/>
</dbReference>
<proteinExistence type="predicted"/>
<keyword evidence="8" id="KW-1133">Transmembrane helix</keyword>
<dbReference type="PANTHER" id="PTHR43047">
    <property type="entry name" value="TWO-COMPONENT HISTIDINE PROTEIN KINASE"/>
    <property type="match status" value="1"/>
</dbReference>
<dbReference type="PROSITE" id="PS50110">
    <property type="entry name" value="RESPONSE_REGULATORY"/>
    <property type="match status" value="1"/>
</dbReference>
<organism evidence="11 12">
    <name type="scientific">Vibrio ponticus</name>
    <dbReference type="NCBI Taxonomy" id="265668"/>
    <lineage>
        <taxon>Bacteria</taxon>
        <taxon>Pseudomonadati</taxon>
        <taxon>Pseudomonadota</taxon>
        <taxon>Gammaproteobacteria</taxon>
        <taxon>Vibrionales</taxon>
        <taxon>Vibrionaceae</taxon>
        <taxon>Vibrio</taxon>
    </lineage>
</organism>
<keyword evidence="8" id="KW-0812">Transmembrane</keyword>
<evidence type="ECO:0000256" key="4">
    <source>
        <dbReference type="ARBA" id="ARBA00022679"/>
    </source>
</evidence>
<dbReference type="RefSeq" id="WP_075648690.1">
    <property type="nucleotide sequence ID" value="NZ_AP019657.1"/>
</dbReference>
<evidence type="ECO:0000259" key="9">
    <source>
        <dbReference type="PROSITE" id="PS50109"/>
    </source>
</evidence>
<dbReference type="Pfam" id="PF00497">
    <property type="entry name" value="SBP_bac_3"/>
    <property type="match status" value="2"/>
</dbReference>
<dbReference type="EC" id="2.7.13.3" evidence="2"/>
<dbReference type="InterPro" id="IPR003661">
    <property type="entry name" value="HisK_dim/P_dom"/>
</dbReference>
<dbReference type="Gene3D" id="3.30.565.10">
    <property type="entry name" value="Histidine kinase-like ATPase, C-terminal domain"/>
    <property type="match status" value="1"/>
</dbReference>
<comment type="caution">
    <text evidence="11">The sequence shown here is derived from an EMBL/GenBank/DDBJ whole genome shotgun (WGS) entry which is preliminary data.</text>
</comment>
<keyword evidence="8" id="KW-0472">Membrane</keyword>
<feature type="transmembrane region" description="Helical" evidence="8">
    <location>
        <begin position="457"/>
        <end position="480"/>
    </location>
</feature>
<name>A0ABX3FJE4_9VIBR</name>
<dbReference type="Proteomes" id="UP000186206">
    <property type="component" value="Unassembled WGS sequence"/>
</dbReference>
<dbReference type="SUPFAM" id="SSF47226">
    <property type="entry name" value="Histidine-containing phosphotransfer domain, HPT domain"/>
    <property type="match status" value="1"/>
</dbReference>
<dbReference type="PROSITE" id="PS50109">
    <property type="entry name" value="HIS_KIN"/>
    <property type="match status" value="1"/>
</dbReference>
<feature type="domain" description="Response regulatory" evidence="10">
    <location>
        <begin position="919"/>
        <end position="1038"/>
    </location>
</feature>
<dbReference type="CDD" id="cd16922">
    <property type="entry name" value="HATPase_EvgS-ArcB-TorS-like"/>
    <property type="match status" value="1"/>
</dbReference>
<keyword evidence="12" id="KW-1185">Reference proteome</keyword>
<dbReference type="Pfam" id="PF02518">
    <property type="entry name" value="HATPase_c"/>
    <property type="match status" value="1"/>
</dbReference>
<gene>
    <name evidence="11" type="ORF">BIY21_00555</name>
</gene>
<dbReference type="SMART" id="SM00388">
    <property type="entry name" value="HisKA"/>
    <property type="match status" value="1"/>
</dbReference>
<keyword evidence="5 11" id="KW-0418">Kinase</keyword>
<keyword evidence="6" id="KW-0378">Hydrolase</keyword>
<evidence type="ECO:0000256" key="7">
    <source>
        <dbReference type="PROSITE-ProRule" id="PRU00169"/>
    </source>
</evidence>
<dbReference type="SUPFAM" id="SSF47384">
    <property type="entry name" value="Homodimeric domain of signal transducing histidine kinase"/>
    <property type="match status" value="1"/>
</dbReference>
<keyword evidence="4" id="KW-0808">Transferase</keyword>
<dbReference type="PANTHER" id="PTHR43047:SF72">
    <property type="entry name" value="OSMOSENSING HISTIDINE PROTEIN KINASE SLN1"/>
    <property type="match status" value="1"/>
</dbReference>
<evidence type="ECO:0000313" key="11">
    <source>
        <dbReference type="EMBL" id="OLQ94324.1"/>
    </source>
</evidence>
<dbReference type="Pfam" id="PF00072">
    <property type="entry name" value="Response_reg"/>
    <property type="match status" value="1"/>
</dbReference>
<evidence type="ECO:0000256" key="6">
    <source>
        <dbReference type="ARBA" id="ARBA00022801"/>
    </source>
</evidence>
<feature type="modified residue" description="4-aspartylphosphate" evidence="7">
    <location>
        <position position="970"/>
    </location>
</feature>
<keyword evidence="3 7" id="KW-0597">Phosphoprotein</keyword>
<dbReference type="SUPFAM" id="SSF52172">
    <property type="entry name" value="CheY-like"/>
    <property type="match status" value="1"/>
</dbReference>
<evidence type="ECO:0000256" key="3">
    <source>
        <dbReference type="ARBA" id="ARBA00022553"/>
    </source>
</evidence>
<dbReference type="InterPro" id="IPR001638">
    <property type="entry name" value="Solute-binding_3/MltF_N"/>
</dbReference>
<dbReference type="GO" id="GO:0016301">
    <property type="term" value="F:kinase activity"/>
    <property type="evidence" value="ECO:0007669"/>
    <property type="project" value="UniProtKB-KW"/>
</dbReference>
<dbReference type="SUPFAM" id="SSF55874">
    <property type="entry name" value="ATPase domain of HSP90 chaperone/DNA topoisomerase II/histidine kinase"/>
    <property type="match status" value="1"/>
</dbReference>
<evidence type="ECO:0000256" key="2">
    <source>
        <dbReference type="ARBA" id="ARBA00012438"/>
    </source>
</evidence>
<comment type="catalytic activity">
    <reaction evidence="1">
        <text>ATP + protein L-histidine = ADP + protein N-phospho-L-histidine.</text>
        <dbReference type="EC" id="2.7.13.3"/>
    </reaction>
</comment>
<feature type="domain" description="Histidine kinase" evidence="9">
    <location>
        <begin position="629"/>
        <end position="845"/>
    </location>
</feature>
<dbReference type="CDD" id="cd00082">
    <property type="entry name" value="HisKA"/>
    <property type="match status" value="1"/>
</dbReference>
<dbReference type="SUPFAM" id="SSF53850">
    <property type="entry name" value="Periplasmic binding protein-like II"/>
    <property type="match status" value="2"/>
</dbReference>
<dbReference type="SMART" id="SM00062">
    <property type="entry name" value="PBPb"/>
    <property type="match status" value="1"/>
</dbReference>
<sequence length="1150" mass="129799">MPTEKWAPYWGGVHNPSGLYHSLLSNLADSLEMKLVYRGYDSFDDTYTALEQHQIDASFGFVKTKSRKKKFAFSTPLISLKKIIWLRDKHLSGLPLSEWEWVCVSGGLDCEVAKHLGAQKITSSDNINLLAKLVQQGEADATLTTIMEVEQYINDPLLSNGKVILDNNIGKVDIGIMLAKDRPQLKTLINQAIDENDLDKKATKLSNIHLLNEQAQWKLLQNQQQRKTIRYTIAAKAYPLSYLDPNTQTVKGYVHDLLKLLEQKTLFTFEYVPANGRNVEQMLADGTVDLLPGHYMHHVDKNLVLATTPYTSTEYGLIATREEHGERKLAVLDPTSVLCDFVDNIRIYEPIHAYTNTKELLEALNNGDITHALVDQTIIDNYMNHAREQFFDLVEKPRYMDFSTPLTMVVRNDSELLHNMLSRMVSIVTPTEIETLKNRHNKVIIHYGYDKAMVNSYLAGIIAISVLLFGGTVVLFYVLAGHLKRSRNINKLSQSEISWLSTLLDSMPNMILITDKSGKVVFTNQAYNTELENCVCPQKSNDNNECYFATAAMNQHSASIFQFPDCHCSLSNRHFQIRHQTITHPQHGSTHYMTVIDDVSADKQKEDLLQQSNLRAMKAVEAQSEFLAVVSHELRTPIAAMLGLMELLQLNLREPQDTELLKNAIQSAHRLKSQVNEILDFSKIEASQLQIDIRRHNLFDELCPTLRSYETSAQLKGLDFVFYWQPSAIVEANFDSLRINQVIGNLLSNALKFTEKGKIEVDIIIDNQQLTISVRDSGCGMTPTQLGNVFKPFVQANKGVSRRYGGTGLGMSISKNLIELMGGQIDISSELTIGTTVVITVPIVGHKVKVDIDPYHDVDNAMARQWLALWRGESTVIVRDDLACSNENLYPDRLLQQAMINQDEETAPVSLAMSNPIGKVLVADDDLINQMLMRKQLTLLGVEFVIVDNGRSAYEYLQQKDNDVVMIITDCHMPDMDGFELTEAIKNQPLPLNLLPVIGCTAEDSRVVAEKAQKCGMNDVLYKPYTLEDLRQMVKKYQPSRHNHELVDEHIGWLDDHSESEQSEMGAVVIESFTQEILLLNDENSDADSVIHRIKGSSALLDMETLTKLTIQYENASTSADQALIKQAVIAELIKTKNSIYLWLKERQQA</sequence>
<evidence type="ECO:0000256" key="1">
    <source>
        <dbReference type="ARBA" id="ARBA00000085"/>
    </source>
</evidence>
<dbReference type="InterPro" id="IPR036097">
    <property type="entry name" value="HisK_dim/P_sf"/>
</dbReference>
<accession>A0ABX3FJE4</accession>
<dbReference type="Gene3D" id="3.40.50.2300">
    <property type="match status" value="1"/>
</dbReference>
<dbReference type="InterPro" id="IPR001789">
    <property type="entry name" value="Sig_transdc_resp-reg_receiver"/>
</dbReference>
<dbReference type="EMBL" id="MJMI01000076">
    <property type="protein sequence ID" value="OLQ94324.1"/>
    <property type="molecule type" value="Genomic_DNA"/>
</dbReference>